<proteinExistence type="predicted"/>
<evidence type="ECO:0000313" key="2">
    <source>
        <dbReference type="Proteomes" id="UP000747399"/>
    </source>
</evidence>
<sequence length="115" mass="12720">MGSNNILTDRPKTCSNCAHGPDYVAAFNLLPANWAFPSDMYCHIRPPYMLLCCGDEGPGVARDVRVWPGAEGLELFRLQLHALLGGPAHEDDVSFVVRIGREVEEDKRTRLPNVA</sequence>
<keyword evidence="2" id="KW-1185">Reference proteome</keyword>
<reference evidence="1" key="1">
    <citation type="journal article" date="2021" name="Proc. Natl. Acad. Sci. U.S.A.">
        <title>Three genomes in the algal genus Volvox reveal the fate of a haploid sex-determining region after a transition to homothallism.</title>
        <authorList>
            <person name="Yamamoto K."/>
            <person name="Hamaji T."/>
            <person name="Kawai-Toyooka H."/>
            <person name="Matsuzaki R."/>
            <person name="Takahashi F."/>
            <person name="Nishimura Y."/>
            <person name="Kawachi M."/>
            <person name="Noguchi H."/>
            <person name="Minakuchi Y."/>
            <person name="Umen J.G."/>
            <person name="Toyoda A."/>
            <person name="Nozaki H."/>
        </authorList>
    </citation>
    <scope>NUCLEOTIDE SEQUENCE</scope>
    <source>
        <strain evidence="1">NIES-3780</strain>
    </source>
</reference>
<name>A0A8J4ESN2_9CHLO</name>
<comment type="caution">
    <text evidence="1">The sequence shown here is derived from an EMBL/GenBank/DDBJ whole genome shotgun (WGS) entry which is preliminary data.</text>
</comment>
<evidence type="ECO:0000313" key="1">
    <source>
        <dbReference type="EMBL" id="GIL46212.1"/>
    </source>
</evidence>
<organism evidence="1 2">
    <name type="scientific">Volvox africanus</name>
    <dbReference type="NCBI Taxonomy" id="51714"/>
    <lineage>
        <taxon>Eukaryota</taxon>
        <taxon>Viridiplantae</taxon>
        <taxon>Chlorophyta</taxon>
        <taxon>core chlorophytes</taxon>
        <taxon>Chlorophyceae</taxon>
        <taxon>CS clade</taxon>
        <taxon>Chlamydomonadales</taxon>
        <taxon>Volvocaceae</taxon>
        <taxon>Volvox</taxon>
    </lineage>
</organism>
<dbReference type="AlphaFoldDB" id="A0A8J4ESN2"/>
<dbReference type="Proteomes" id="UP000747399">
    <property type="component" value="Unassembled WGS sequence"/>
</dbReference>
<accession>A0A8J4ESN2</accession>
<protein>
    <submittedName>
        <fullName evidence="1">Uncharacterized protein</fullName>
    </submittedName>
</protein>
<gene>
    <name evidence="1" type="ORF">Vafri_3253</name>
</gene>
<dbReference type="EMBL" id="BNCO01000003">
    <property type="protein sequence ID" value="GIL46212.1"/>
    <property type="molecule type" value="Genomic_DNA"/>
</dbReference>